<keyword evidence="2" id="KW-1185">Reference proteome</keyword>
<comment type="caution">
    <text evidence="1">The sequence shown here is derived from an EMBL/GenBank/DDBJ whole genome shotgun (WGS) entry which is preliminary data.</text>
</comment>
<gene>
    <name evidence="1" type="ORF">MANES_13G074400v8</name>
</gene>
<evidence type="ECO:0000313" key="1">
    <source>
        <dbReference type="EMBL" id="KAG8640678.1"/>
    </source>
</evidence>
<sequence>MGDGGVACMPLQHNSIMERFPIQDNTTTLCSGGKTGNTTATTTATTNNSSNNNSNGNGTTSNFNSKPKKVLKKVIKVKKIVTVKKTVAEKSELGSEKAAKVSKEKEAKSSKEKEAKITKETVAKSSKEKEAKISKEADNGSSSVDNKVQNTKEEVEEGELGTLKWPPKAEVENGEFVPSEKARRNEIEKGEIVVEKWRKVDVEKGEVVSGTGRWRKGEFGREDIEKGEFIPDRWPNKDDYSYNKSSRGRYDNSKERTPPSGKYSSEDIYRRKELSRSGSNQHSKNTFRWEGGLERNIRISSKIVDEEGSYKGEYSNGKNHGKEYTSGNRLKRYGTESESNERKHYGDYGDYACSKSRRLSEDCARTAHSDHYSRHSLERFYRNSSSSSSSRISSLEKYPSRHHEPTLSSKVVYDRHGRSPVFSERSPRDRVRYYDYRDRSPVRRERSPYRRERSPYGRERSPYGREKSPYGRERSPYGRDKSPYERSRHHDYRRSPTHSERSSQDQYHDRRDRTPNFVERSPHDRARPSNHREAIRKGGGASEKRNSQFVNKGHEDKLGQRDSVARDSKLAAKESQDKNEVHDNNVLEEKKENSESHKEEQSQSPTMNKEESPRVDGPPPEELLSMEEDMDICDTPPHVPVMTDSSTGKWFYLDYFGMECGPSKLCDLKTLVDEGVLVSDHLIKHVDSDRWVTIENAVSPLVTANFPSITSDTITQLVSPPEAPGNLLADTGGIGKSGIQSGEEVPVTLRQSLVSISDSSCLSESLEDLNIDERVGALLGGFTVVPGRELETIGEVLQMTFEHAPWEKWEKSEGFTWNQACISEQHGEDNDELSGYSEMKAKDAVEMRSSAISEKDQGSVCLVDAADWFSGRWSCKGGDWKRNDDTVQDRFSRRKLVLNDGFPLCQMAKSGSEDPRWHRKDDLYYPSQSRRLDLPPWAFSCPDERNECGGVSRLTVAKPPIPVVRGVKGTMLPVVRINACVVKDHGSFVSEPRTKVRGKDRYPLRSARAYSAANDGKRLTAEGDFHSKTDQDSHGSWKSISSINIPKDRLCTVDDLQLHLGEWYYFDGSGHERGPSSFLELQVLADQGSIQKCSSAFRKFDRVWVPITPATETSESTVKLQKENLAVCGDSSASLLQLQSAATNESNSNSISFHSLHPQFIGYTRGKLHELVMKSYKSRDFAAAINDVLDPWINAKQPKKETDNHIYRKSEIDARAGKRARLQLDGSDYDYDMDEDLQTIQRDDASFEELCGDATFNGESSAPSETELGSWGLLDGHMLARVFHFLRSDMKSLVFASLTCKHWRAAASFYKDISRQVDLSHLGPNCSDLIMWNIMNGYNKERINSMVLLGCTNITSGLVEDILRTFPCLSSVDIRGCSQLKELPLKFPDLSWIRTRGSRGIDVSEDSYSKIRSLKQISETPTFCSDADDFGELKEYFNSVNKRDSANQLFRRSLYKRSKLFDARKSSSILSRDARIRRWAMKKSESGYRRMEGFLASGLKDIMKENTFEFFVPKVAEIEDRMKNGYYIGHGLRSVKEDISRMCRDAIKAKNRGAGDMNHIITLFLKLASRLEDSSKFSYERDQLMKSWKDDLSAGLGYTPMKYKKKLIMEKKNTIRSNGTGYANGSCYYGEYASDREIRRRLSKLNRKSIDSGSETSDDFDKSSEDGRSDSESTASYTGSDLDFRSEARSMESIGEGFFMGDEGLDSITDDREWGARMTKASLVPPVTRKYEVIDQYVIVADEEDVQRKMCVSLPDDFAEKLDAQKNGTEELDMELPEVKDYKPRKQLGDEVIEQEVYGIDPYTHNLLLDSMPEELDWPLSEKHSFIEDMLLQTLNKQVRNFTGSGNTPMMYPLLPVIEDIEKAAEEECDVRTMKMCHGILKAIASRPDDNYVAYRKGLGVVCNKQGGFGEDDFVVEFLGEVYPAWKWFEKQDGIRSLQKDNKDPAPEFYNINLERPKGDADGYDLVVVDAMHKANYASRICHSCRPNCEAKVTAVDGQYQIGIYTVREIQYGEEITFDYNSVTESKEEYEASVCLCGSQVCRGSYLNLTGEGAFQKVLKEWHAMLDRHHLMLEACELNSVSEEDYLDLGRAGLGSCLLGGLPDWVVAYSARLVRFINLERTKLPEEILRHNLEEKRKYFSDICLEVERSDAEVQAEGVYNQRLQNLAVTLDKVRYVMRCLFGDPKKAPPPLVRLSPEETVSFLWKGEGSLVEELLQCMASHVEADMLNDLKSKIRARDLSESDNIQKELQKSLLWLRDEVRALPCTYKCRHDAAADLIHVYAHTKCFFKVQEYKTFTSPPVHISPLDLGPKYADKLGAGIHEYRKTYGENYCLGQLIYWHIQTNAEPDCSLAKASRGCLSLPEIGSCYAKVQKPSQQRIYGPKTVKLLLERMEKYPHKPWPKDQIWSFKSCPKVIGSPMLDAVLSNCPLDRELVHWLKHRPTIYQAVWDR</sequence>
<proteinExistence type="predicted"/>
<dbReference type="EMBL" id="CM004399">
    <property type="protein sequence ID" value="KAG8640678.1"/>
    <property type="molecule type" value="Genomic_DNA"/>
</dbReference>
<evidence type="ECO:0000313" key="2">
    <source>
        <dbReference type="Proteomes" id="UP000091857"/>
    </source>
</evidence>
<accession>A0ACB7GK39</accession>
<name>A0ACB7GK39_MANES</name>
<organism evidence="1 2">
    <name type="scientific">Manihot esculenta</name>
    <name type="common">Cassava</name>
    <name type="synonym">Jatropha manihot</name>
    <dbReference type="NCBI Taxonomy" id="3983"/>
    <lineage>
        <taxon>Eukaryota</taxon>
        <taxon>Viridiplantae</taxon>
        <taxon>Streptophyta</taxon>
        <taxon>Embryophyta</taxon>
        <taxon>Tracheophyta</taxon>
        <taxon>Spermatophyta</taxon>
        <taxon>Magnoliopsida</taxon>
        <taxon>eudicotyledons</taxon>
        <taxon>Gunneridae</taxon>
        <taxon>Pentapetalae</taxon>
        <taxon>rosids</taxon>
        <taxon>fabids</taxon>
        <taxon>Malpighiales</taxon>
        <taxon>Euphorbiaceae</taxon>
        <taxon>Crotonoideae</taxon>
        <taxon>Manihoteae</taxon>
        <taxon>Manihot</taxon>
    </lineage>
</organism>
<protein>
    <submittedName>
        <fullName evidence="1">Uncharacterized protein</fullName>
    </submittedName>
</protein>
<dbReference type="Proteomes" id="UP000091857">
    <property type="component" value="Chromosome 13"/>
</dbReference>
<reference evidence="2" key="1">
    <citation type="journal article" date="2016" name="Nat. Biotechnol.">
        <title>Sequencing wild and cultivated cassava and related species reveals extensive interspecific hybridization and genetic diversity.</title>
        <authorList>
            <person name="Bredeson J.V."/>
            <person name="Lyons J.B."/>
            <person name="Prochnik S.E."/>
            <person name="Wu G.A."/>
            <person name="Ha C.M."/>
            <person name="Edsinger-Gonzales E."/>
            <person name="Grimwood J."/>
            <person name="Schmutz J."/>
            <person name="Rabbi I.Y."/>
            <person name="Egesi C."/>
            <person name="Nauluvula P."/>
            <person name="Lebot V."/>
            <person name="Ndunguru J."/>
            <person name="Mkamilo G."/>
            <person name="Bart R.S."/>
            <person name="Setter T.L."/>
            <person name="Gleadow R.M."/>
            <person name="Kulakow P."/>
            <person name="Ferguson M.E."/>
            <person name="Rounsley S."/>
            <person name="Rokhsar D.S."/>
        </authorList>
    </citation>
    <scope>NUCLEOTIDE SEQUENCE [LARGE SCALE GENOMIC DNA]</scope>
    <source>
        <strain evidence="2">cv. AM560-2</strain>
    </source>
</reference>